<comment type="similarity">
    <text evidence="2">Belongs to the protein kinase superfamily. CAMK Ser/Thr protein kinase family.</text>
</comment>
<evidence type="ECO:0000256" key="2">
    <source>
        <dbReference type="ARBA" id="ARBA00006692"/>
    </source>
</evidence>
<dbReference type="CDD" id="cd00096">
    <property type="entry name" value="Ig"/>
    <property type="match status" value="1"/>
</dbReference>
<sequence length="404" mass="45624">MSALRHRRRLNRDVGIFLSVTLGNSCEELHILLFQENCKLVIDRSRLPPPPPLGFSENLSNVEGTETDSVKLICEVSKPSADVTWYKGDEELPEGGRYDHIVDGKRRILLIQDLKMDDAGEYNCRLSPSNKTSANLKINGKNNSDLIVTVLQKLRIITEEIQDVTTKLGESGTLTCGIIGRPLPEIKWYRYGKELIQSRKYKMSSDGRNHSLSILTEEQEDEGLYTCRAINEAGEIETSGKLRLQAAPQFHPGFPLKEKYFAGAGTSLRLHVVYIGRPIPQIMWFYGKKPLNSSENVIIENTESYTHLVVRNVQRKTNAGRYKVQLSNVFGTVDTSLRVEIQGKIRLQEQKVQTLQISDDYVYILVNIRQILVGSCGGRGRDRGEEVPHPREDPSPLSQPHQIS</sequence>
<dbReference type="InterPro" id="IPR036179">
    <property type="entry name" value="Ig-like_dom_sf"/>
</dbReference>
<evidence type="ECO:0000259" key="9">
    <source>
        <dbReference type="PROSITE" id="PS50835"/>
    </source>
</evidence>
<dbReference type="Pfam" id="PF07679">
    <property type="entry name" value="I-set"/>
    <property type="match status" value="3"/>
</dbReference>
<keyword evidence="11" id="KW-1185">Reference proteome</keyword>
<dbReference type="InterPro" id="IPR003599">
    <property type="entry name" value="Ig_sub"/>
</dbReference>
<evidence type="ECO:0000256" key="6">
    <source>
        <dbReference type="ARBA" id="ARBA00023157"/>
    </source>
</evidence>
<evidence type="ECO:0000313" key="10">
    <source>
        <dbReference type="Ensembl" id="ENSSDUP00000002912.1"/>
    </source>
</evidence>
<accession>A0A3B4TAC1</accession>
<dbReference type="GO" id="GO:0050808">
    <property type="term" value="P:synapse organization"/>
    <property type="evidence" value="ECO:0007669"/>
    <property type="project" value="TreeGrafter"/>
</dbReference>
<dbReference type="InterPro" id="IPR003598">
    <property type="entry name" value="Ig_sub2"/>
</dbReference>
<keyword evidence="3" id="KW-0963">Cytoplasm</keyword>
<evidence type="ECO:0000256" key="5">
    <source>
        <dbReference type="ARBA" id="ARBA00022737"/>
    </source>
</evidence>
<dbReference type="InterPro" id="IPR007110">
    <property type="entry name" value="Ig-like_dom"/>
</dbReference>
<dbReference type="Gene3D" id="2.60.40.10">
    <property type="entry name" value="Immunoglobulins"/>
    <property type="match status" value="3"/>
</dbReference>
<dbReference type="GeneTree" id="ENSGT01110000267173"/>
<feature type="domain" description="Ig-like" evidence="9">
    <location>
        <begin position="152"/>
        <end position="243"/>
    </location>
</feature>
<dbReference type="GO" id="GO:0043025">
    <property type="term" value="C:neuronal cell body"/>
    <property type="evidence" value="ECO:0007669"/>
    <property type="project" value="TreeGrafter"/>
</dbReference>
<dbReference type="SUPFAM" id="SSF48726">
    <property type="entry name" value="Immunoglobulin"/>
    <property type="match status" value="3"/>
</dbReference>
<dbReference type="GO" id="GO:0008046">
    <property type="term" value="F:axon guidance receptor activity"/>
    <property type="evidence" value="ECO:0007669"/>
    <property type="project" value="TreeGrafter"/>
</dbReference>
<dbReference type="SMART" id="SM00409">
    <property type="entry name" value="IG"/>
    <property type="match status" value="3"/>
</dbReference>
<feature type="domain" description="Ig-like" evidence="9">
    <location>
        <begin position="51"/>
        <end position="137"/>
    </location>
</feature>
<dbReference type="PANTHER" id="PTHR45080:SF8">
    <property type="entry name" value="IG-LIKE DOMAIN-CONTAINING PROTEIN"/>
    <property type="match status" value="1"/>
</dbReference>
<dbReference type="FunFam" id="2.60.40.10:FF:001229">
    <property type="entry name" value="titin isoform X1"/>
    <property type="match status" value="1"/>
</dbReference>
<dbReference type="FunFam" id="2.60.40.10:FF:000214">
    <property type="entry name" value="titin isoform X1"/>
    <property type="match status" value="1"/>
</dbReference>
<keyword evidence="5" id="KW-0677">Repeat</keyword>
<feature type="region of interest" description="Disordered" evidence="8">
    <location>
        <begin position="379"/>
        <end position="404"/>
    </location>
</feature>
<comment type="subcellular location">
    <subcellularLocation>
        <location evidence="1">Cytoplasm</location>
    </subcellularLocation>
</comment>
<name>A0A3B4TAC1_SERDU</name>
<dbReference type="Ensembl" id="ENSSDUT00000002985.1">
    <property type="protein sequence ID" value="ENSSDUP00000002912.1"/>
    <property type="gene ID" value="ENSSDUG00000002177.1"/>
</dbReference>
<proteinExistence type="inferred from homology"/>
<feature type="compositionally biased region" description="Basic and acidic residues" evidence="8">
    <location>
        <begin position="379"/>
        <end position="394"/>
    </location>
</feature>
<dbReference type="InterPro" id="IPR013098">
    <property type="entry name" value="Ig_I-set"/>
</dbReference>
<keyword evidence="4" id="KW-0732">Signal</keyword>
<keyword evidence="7" id="KW-0393">Immunoglobulin domain</keyword>
<dbReference type="PROSITE" id="PS50835">
    <property type="entry name" value="IG_LIKE"/>
    <property type="match status" value="2"/>
</dbReference>
<dbReference type="GO" id="GO:0005886">
    <property type="term" value="C:plasma membrane"/>
    <property type="evidence" value="ECO:0007669"/>
    <property type="project" value="TreeGrafter"/>
</dbReference>
<reference evidence="10" key="2">
    <citation type="submission" date="2025-09" db="UniProtKB">
        <authorList>
            <consortium name="Ensembl"/>
        </authorList>
    </citation>
    <scope>IDENTIFICATION</scope>
</reference>
<dbReference type="PANTHER" id="PTHR45080">
    <property type="entry name" value="CONTACTIN 5"/>
    <property type="match status" value="1"/>
</dbReference>
<reference evidence="10" key="1">
    <citation type="submission" date="2025-08" db="UniProtKB">
        <authorList>
            <consortium name="Ensembl"/>
        </authorList>
    </citation>
    <scope>IDENTIFICATION</scope>
</reference>
<dbReference type="GO" id="GO:0030424">
    <property type="term" value="C:axon"/>
    <property type="evidence" value="ECO:0007669"/>
    <property type="project" value="TreeGrafter"/>
</dbReference>
<protein>
    <recommendedName>
        <fullName evidence="9">Ig-like domain-containing protein</fullName>
    </recommendedName>
</protein>
<dbReference type="Proteomes" id="UP000261420">
    <property type="component" value="Unplaced"/>
</dbReference>
<dbReference type="InterPro" id="IPR013783">
    <property type="entry name" value="Ig-like_fold"/>
</dbReference>
<evidence type="ECO:0000256" key="1">
    <source>
        <dbReference type="ARBA" id="ARBA00004496"/>
    </source>
</evidence>
<dbReference type="FunFam" id="2.60.40.10:FF:000147">
    <property type="entry name" value="Myosin light chain kinase"/>
    <property type="match status" value="1"/>
</dbReference>
<dbReference type="SMART" id="SM00408">
    <property type="entry name" value="IGc2"/>
    <property type="match status" value="3"/>
</dbReference>
<dbReference type="GO" id="GO:0007156">
    <property type="term" value="P:homophilic cell adhesion via plasma membrane adhesion molecules"/>
    <property type="evidence" value="ECO:0007669"/>
    <property type="project" value="TreeGrafter"/>
</dbReference>
<dbReference type="InterPro" id="IPR050958">
    <property type="entry name" value="Cell_Adh-Cytoskel_Orgn"/>
</dbReference>
<evidence type="ECO:0000313" key="11">
    <source>
        <dbReference type="Proteomes" id="UP000261420"/>
    </source>
</evidence>
<evidence type="ECO:0000256" key="3">
    <source>
        <dbReference type="ARBA" id="ARBA00022490"/>
    </source>
</evidence>
<evidence type="ECO:0000256" key="8">
    <source>
        <dbReference type="SAM" id="MobiDB-lite"/>
    </source>
</evidence>
<dbReference type="GO" id="GO:0005737">
    <property type="term" value="C:cytoplasm"/>
    <property type="evidence" value="ECO:0007669"/>
    <property type="project" value="UniProtKB-SubCell"/>
</dbReference>
<dbReference type="AlphaFoldDB" id="A0A3B4TAC1"/>
<evidence type="ECO:0000256" key="7">
    <source>
        <dbReference type="ARBA" id="ARBA00023319"/>
    </source>
</evidence>
<organism evidence="10 11">
    <name type="scientific">Seriola dumerili</name>
    <name type="common">Greater amberjack</name>
    <name type="synonym">Caranx dumerili</name>
    <dbReference type="NCBI Taxonomy" id="41447"/>
    <lineage>
        <taxon>Eukaryota</taxon>
        <taxon>Metazoa</taxon>
        <taxon>Chordata</taxon>
        <taxon>Craniata</taxon>
        <taxon>Vertebrata</taxon>
        <taxon>Euteleostomi</taxon>
        <taxon>Actinopterygii</taxon>
        <taxon>Neopterygii</taxon>
        <taxon>Teleostei</taxon>
        <taxon>Neoteleostei</taxon>
        <taxon>Acanthomorphata</taxon>
        <taxon>Carangaria</taxon>
        <taxon>Carangiformes</taxon>
        <taxon>Carangidae</taxon>
        <taxon>Seriola</taxon>
    </lineage>
</organism>
<keyword evidence="6" id="KW-1015">Disulfide bond</keyword>
<evidence type="ECO:0000256" key="4">
    <source>
        <dbReference type="ARBA" id="ARBA00022729"/>
    </source>
</evidence>